<protein>
    <submittedName>
        <fullName evidence="1">Uncharacterized protein</fullName>
    </submittedName>
</protein>
<evidence type="ECO:0000313" key="1">
    <source>
        <dbReference type="EMBL" id="CRY97529.1"/>
    </source>
</evidence>
<reference evidence="1" key="1">
    <citation type="submission" date="2015-06" db="EMBL/GenBank/DDBJ databases">
        <authorList>
            <person name="Joergensen T."/>
        </authorList>
    </citation>
    <scope>NUCLEOTIDE SEQUENCE</scope>
    <source>
        <strain evidence="1">RGFK1623</strain>
    </source>
</reference>
<dbReference type="AlphaFoldDB" id="A0A0H5Q804"/>
<reference evidence="1" key="2">
    <citation type="submission" date="2015-07" db="EMBL/GenBank/DDBJ databases">
        <title>Plasmids, circular viruses and viroids from rat gut.</title>
        <authorList>
            <person name="Jorgensen T.J."/>
            <person name="Hansen M.A."/>
            <person name="Xu Z."/>
            <person name="Tabak M.A."/>
            <person name="Sorensen S.J."/>
            <person name="Hansen L.H."/>
        </authorList>
    </citation>
    <scope>NUCLEOTIDE SEQUENCE</scope>
    <source>
        <strain evidence="1">RGFK1623</strain>
    </source>
</reference>
<dbReference type="AntiFam" id="ANF00009">
    <property type="entry name" value="Shadow ORF (opposite transposase protein)"/>
</dbReference>
<accession>A0A0H5Q804</accession>
<proteinExistence type="predicted"/>
<dbReference type="EMBL" id="LN854132">
    <property type="protein sequence ID" value="CRY97529.1"/>
    <property type="molecule type" value="Genomic_DNA"/>
</dbReference>
<sequence>MRQGAGAPVPTSTSASVTIIHERVVTFSREQFHGCPHAKGLVGTGLVVHLYGFGNGLLRLLEAQVAFVEKPSVLQRVVHPLGQRVVQRVARLCHADSYIVGHERVGVLLRGVLYASVGVMNHPMYVYIVPAVCLKGAVDCLQRTFGLQRPAEAVAYDVPAVGIGYEGEVGEALAGVDVGDVAYDQRAVSHGGELGCGVEQILIQTVAMGRVGCAWTVSSAPEHHGVGTEQIVEPVPADGELVPEVTAAQLIKLAASGLGKTAAADVLTIQDDAGGEDVLLVLYTLMLIVSL</sequence>
<name>A0A0H5Q804_9ZZZZ</name>
<organism evidence="1">
    <name type="scientific">uncultured prokaryote</name>
    <dbReference type="NCBI Taxonomy" id="198431"/>
    <lineage>
        <taxon>unclassified sequences</taxon>
        <taxon>environmental samples</taxon>
    </lineage>
</organism>